<keyword evidence="9" id="KW-1185">Reference proteome</keyword>
<evidence type="ECO:0000256" key="2">
    <source>
        <dbReference type="ARBA" id="ARBA00023015"/>
    </source>
</evidence>
<evidence type="ECO:0000256" key="5">
    <source>
        <dbReference type="ARBA" id="ARBA00023163"/>
    </source>
</evidence>
<comment type="caution">
    <text evidence="8">The sequence shown here is derived from an EMBL/GenBank/DDBJ whole genome shotgun (WGS) entry which is preliminary data.</text>
</comment>
<dbReference type="Proteomes" id="UP000246635">
    <property type="component" value="Unassembled WGS sequence"/>
</dbReference>
<dbReference type="InterPro" id="IPR013249">
    <property type="entry name" value="RNA_pol_sigma70_r4_t2"/>
</dbReference>
<evidence type="ECO:0000256" key="3">
    <source>
        <dbReference type="ARBA" id="ARBA00023082"/>
    </source>
</evidence>
<dbReference type="AlphaFoldDB" id="A0A2V2Z328"/>
<dbReference type="InterPro" id="IPR007627">
    <property type="entry name" value="RNA_pol_sigma70_r2"/>
</dbReference>
<dbReference type="SUPFAM" id="SSF88659">
    <property type="entry name" value="Sigma3 and sigma4 domains of RNA polymerase sigma factors"/>
    <property type="match status" value="1"/>
</dbReference>
<evidence type="ECO:0000256" key="4">
    <source>
        <dbReference type="ARBA" id="ARBA00023125"/>
    </source>
</evidence>
<dbReference type="PANTHER" id="PTHR43133:SF8">
    <property type="entry name" value="RNA POLYMERASE SIGMA FACTOR HI_1459-RELATED"/>
    <property type="match status" value="1"/>
</dbReference>
<dbReference type="InterPro" id="IPR013324">
    <property type="entry name" value="RNA_pol_sigma_r3/r4-like"/>
</dbReference>
<dbReference type="GO" id="GO:0016987">
    <property type="term" value="F:sigma factor activity"/>
    <property type="evidence" value="ECO:0007669"/>
    <property type="project" value="UniProtKB-KW"/>
</dbReference>
<evidence type="ECO:0000313" key="9">
    <source>
        <dbReference type="Proteomes" id="UP000246635"/>
    </source>
</evidence>
<dbReference type="InterPro" id="IPR014284">
    <property type="entry name" value="RNA_pol_sigma-70_dom"/>
</dbReference>
<dbReference type="GO" id="GO:0006352">
    <property type="term" value="P:DNA-templated transcription initiation"/>
    <property type="evidence" value="ECO:0007669"/>
    <property type="project" value="InterPro"/>
</dbReference>
<dbReference type="PANTHER" id="PTHR43133">
    <property type="entry name" value="RNA POLYMERASE ECF-TYPE SIGMA FACTO"/>
    <property type="match status" value="1"/>
</dbReference>
<feature type="domain" description="RNA polymerase sigma-70 region 2" evidence="6">
    <location>
        <begin position="13"/>
        <end position="80"/>
    </location>
</feature>
<gene>
    <name evidence="8" type="ORF">DFQ01_101392</name>
</gene>
<evidence type="ECO:0000259" key="6">
    <source>
        <dbReference type="Pfam" id="PF04542"/>
    </source>
</evidence>
<dbReference type="EMBL" id="QGTQ01000001">
    <property type="protein sequence ID" value="PWW08666.1"/>
    <property type="molecule type" value="Genomic_DNA"/>
</dbReference>
<keyword evidence="2" id="KW-0805">Transcription regulation</keyword>
<comment type="similarity">
    <text evidence="1">Belongs to the sigma-70 factor family. ECF subfamily.</text>
</comment>
<evidence type="ECO:0000313" key="8">
    <source>
        <dbReference type="EMBL" id="PWW08666.1"/>
    </source>
</evidence>
<dbReference type="SUPFAM" id="SSF88946">
    <property type="entry name" value="Sigma2 domain of RNA polymerase sigma factors"/>
    <property type="match status" value="1"/>
</dbReference>
<dbReference type="InterPro" id="IPR039425">
    <property type="entry name" value="RNA_pol_sigma-70-like"/>
</dbReference>
<organism evidence="8 9">
    <name type="scientific">Paenibacillus cellulosilyticus</name>
    <dbReference type="NCBI Taxonomy" id="375489"/>
    <lineage>
        <taxon>Bacteria</taxon>
        <taxon>Bacillati</taxon>
        <taxon>Bacillota</taxon>
        <taxon>Bacilli</taxon>
        <taxon>Bacillales</taxon>
        <taxon>Paenibacillaceae</taxon>
        <taxon>Paenibacillus</taxon>
    </lineage>
</organism>
<dbReference type="NCBIfam" id="TIGR02937">
    <property type="entry name" value="sigma70-ECF"/>
    <property type="match status" value="1"/>
</dbReference>
<evidence type="ECO:0000256" key="1">
    <source>
        <dbReference type="ARBA" id="ARBA00010641"/>
    </source>
</evidence>
<dbReference type="GO" id="GO:0003677">
    <property type="term" value="F:DNA binding"/>
    <property type="evidence" value="ECO:0007669"/>
    <property type="project" value="UniProtKB-KW"/>
</dbReference>
<reference evidence="8 9" key="1">
    <citation type="submission" date="2018-05" db="EMBL/GenBank/DDBJ databases">
        <title>Genomic Encyclopedia of Type Strains, Phase III (KMG-III): the genomes of soil and plant-associated and newly described type strains.</title>
        <authorList>
            <person name="Whitman W."/>
        </authorList>
    </citation>
    <scope>NUCLEOTIDE SEQUENCE [LARGE SCALE GENOMIC DNA]</scope>
    <source>
        <strain evidence="8 9">CECT 5696</strain>
    </source>
</reference>
<proteinExistence type="inferred from homology"/>
<dbReference type="Gene3D" id="1.10.1740.10">
    <property type="match status" value="1"/>
</dbReference>
<keyword evidence="5" id="KW-0804">Transcription</keyword>
<name>A0A2V2Z328_9BACL</name>
<feature type="domain" description="RNA polymerase sigma factor 70 region 4 type 2" evidence="7">
    <location>
        <begin position="104"/>
        <end position="157"/>
    </location>
</feature>
<dbReference type="InterPro" id="IPR036388">
    <property type="entry name" value="WH-like_DNA-bd_sf"/>
</dbReference>
<dbReference type="Pfam" id="PF08281">
    <property type="entry name" value="Sigma70_r4_2"/>
    <property type="match status" value="1"/>
</dbReference>
<dbReference type="Pfam" id="PF04542">
    <property type="entry name" value="Sigma70_r2"/>
    <property type="match status" value="1"/>
</dbReference>
<dbReference type="InterPro" id="IPR013325">
    <property type="entry name" value="RNA_pol_sigma_r2"/>
</dbReference>
<accession>A0A2V2Z328</accession>
<keyword evidence="3" id="KW-0731">Sigma factor</keyword>
<dbReference type="OrthoDB" id="9784984at2"/>
<keyword evidence="4" id="KW-0238">DNA-binding</keyword>
<dbReference type="RefSeq" id="WP_110042180.1">
    <property type="nucleotide sequence ID" value="NZ_CP054613.1"/>
</dbReference>
<dbReference type="Gene3D" id="1.10.10.10">
    <property type="entry name" value="Winged helix-like DNA-binding domain superfamily/Winged helix DNA-binding domain"/>
    <property type="match status" value="1"/>
</dbReference>
<sequence length="213" mass="25136">MHRDDRKASFTNLFDAYYPMVRAVAYRIVRDEQIAEDVAQDVFTKAYVKLDTVRDTERVRSWLYTMVKRKAIDWVRARQRQPEMSWMPQELSGPDRLEDAYIRREQLQDALLMLDAPFRRDFIWHEWRGYTAREISTMTRESINTVESRIRRARGKLRSILAAVDEPRIMVRVAKPLLVQSPHIALPGHAAFEQHLASNSILAVMLHMRRIAN</sequence>
<evidence type="ECO:0000259" key="7">
    <source>
        <dbReference type="Pfam" id="PF08281"/>
    </source>
</evidence>
<protein>
    <submittedName>
        <fullName evidence="8">RNA polymerase sigma-70 factor (ECF subfamily)</fullName>
    </submittedName>
</protein>